<organism evidence="1 2">
    <name type="scientific">Paenibacillus profundus</name>
    <dbReference type="NCBI Taxonomy" id="1173085"/>
    <lineage>
        <taxon>Bacteria</taxon>
        <taxon>Bacillati</taxon>
        <taxon>Bacillota</taxon>
        <taxon>Bacilli</taxon>
        <taxon>Bacillales</taxon>
        <taxon>Paenibacillaceae</taxon>
        <taxon>Paenibacillus</taxon>
    </lineage>
</organism>
<keyword evidence="2" id="KW-1185">Reference proteome</keyword>
<dbReference type="RefSeq" id="WP_233698485.1">
    <property type="nucleotide sequence ID" value="NZ_JAJNBZ010000026.1"/>
</dbReference>
<reference evidence="1 2" key="1">
    <citation type="submission" date="2021-11" db="EMBL/GenBank/DDBJ databases">
        <title>Draft genome sequence of Paenibacillus profundus YoMME, a new Gram-positive bacteria with exoelectrogenic properties.</title>
        <authorList>
            <person name="Hubenova Y."/>
            <person name="Hubenova E."/>
            <person name="Manasiev Y."/>
            <person name="Peykov S."/>
            <person name="Mitov M."/>
        </authorList>
    </citation>
    <scope>NUCLEOTIDE SEQUENCE [LARGE SCALE GENOMIC DNA]</scope>
    <source>
        <strain evidence="1 2">YoMME</strain>
    </source>
</reference>
<evidence type="ECO:0000313" key="1">
    <source>
        <dbReference type="EMBL" id="MCE5172256.1"/>
    </source>
</evidence>
<gene>
    <name evidence="1" type="ORF">LQV63_23540</name>
</gene>
<comment type="caution">
    <text evidence="1">The sequence shown here is derived from an EMBL/GenBank/DDBJ whole genome shotgun (WGS) entry which is preliminary data.</text>
</comment>
<sequence>MNKYNATDVNFMALQNALDGQSAPEWIAHIYLGLRQEGLFIFTQIWKALRSGSRSVFFVCHTGVTKPAYDKREVRR</sequence>
<dbReference type="EMBL" id="JAJNBZ010000026">
    <property type="protein sequence ID" value="MCE5172256.1"/>
    <property type="molecule type" value="Genomic_DNA"/>
</dbReference>
<evidence type="ECO:0000313" key="2">
    <source>
        <dbReference type="Proteomes" id="UP001199916"/>
    </source>
</evidence>
<proteinExistence type="predicted"/>
<name>A0ABS8YKB5_9BACL</name>
<dbReference type="Proteomes" id="UP001199916">
    <property type="component" value="Unassembled WGS sequence"/>
</dbReference>
<accession>A0ABS8YKB5</accession>
<protein>
    <submittedName>
        <fullName evidence="1">Uncharacterized protein</fullName>
    </submittedName>
</protein>